<organism evidence="4 6">
    <name type="scientific">Candidatus Cryosericum odellii</name>
    <dbReference type="NCBI Taxonomy" id="2290917"/>
    <lineage>
        <taxon>Bacteria</taxon>
        <taxon>Pseudomonadati</taxon>
        <taxon>Caldisericota/Cryosericota group</taxon>
        <taxon>Candidatus Cryosericota</taxon>
        <taxon>Candidatus Cryosericia</taxon>
        <taxon>Candidatus Cryosericales</taxon>
        <taxon>Candidatus Cryosericaceae</taxon>
        <taxon>Candidatus Cryosericum</taxon>
    </lineage>
</organism>
<dbReference type="OrthoDB" id="1919149at2"/>
<dbReference type="InterPro" id="IPR025711">
    <property type="entry name" value="PepSY"/>
</dbReference>
<evidence type="ECO:0000313" key="4">
    <source>
        <dbReference type="EMBL" id="RIE10401.1"/>
    </source>
</evidence>
<sequence length="180" mass="17941">MKQRIVVSVVLAGLMVASAVLLVGNHKVFAAGTAAVPSQVTAAATATDTETADSNVQEPSYTGSIKVADTAAANEAGESAALQGSAKISQADAEKAALAKVPGTLVQTTLENENGYLVYSVTIKNAQGALSDVKVDAGTGSVLTVEASDGTEKASTEAGGEKASTAPDTDTVQEEVQSGN</sequence>
<feature type="domain" description="PepSY" evidence="2">
    <location>
        <begin position="87"/>
        <end position="146"/>
    </location>
</feature>
<protein>
    <submittedName>
        <fullName evidence="4">Peptidase M4</fullName>
    </submittedName>
</protein>
<dbReference type="Proteomes" id="UP000266260">
    <property type="component" value="Unassembled WGS sequence"/>
</dbReference>
<feature type="region of interest" description="Disordered" evidence="1">
    <location>
        <begin position="146"/>
        <end position="180"/>
    </location>
</feature>
<dbReference type="Proteomes" id="UP000266489">
    <property type="component" value="Unassembled WGS sequence"/>
</dbReference>
<comment type="caution">
    <text evidence="4">The sequence shown here is derived from an EMBL/GenBank/DDBJ whole genome shotgun (WGS) entry which is preliminary data.</text>
</comment>
<evidence type="ECO:0000313" key="5">
    <source>
        <dbReference type="Proteomes" id="UP000266260"/>
    </source>
</evidence>
<accession>A0A398DGY2</accession>
<keyword evidence="5" id="KW-1185">Reference proteome</keyword>
<evidence type="ECO:0000313" key="3">
    <source>
        <dbReference type="EMBL" id="RIE07796.1"/>
    </source>
</evidence>
<reference evidence="5 6" key="1">
    <citation type="submission" date="2018-09" db="EMBL/GenBank/DDBJ databases">
        <title>Discovery and Ecogenomic Context for Candidatus Cryosericales, a Global Caldiserica Order Active in Thawing Permafrost.</title>
        <authorList>
            <person name="Martinez M.A."/>
            <person name="Woodcroft B.J."/>
            <person name="Ignacio Espinoza J.C."/>
            <person name="Zayed A."/>
            <person name="Singleton C.M."/>
            <person name="Boyd J."/>
            <person name="Li Y.-F."/>
            <person name="Purvine S."/>
            <person name="Maughan H."/>
            <person name="Hodgkins S.B."/>
            <person name="Anderson D."/>
            <person name="Sederholm M."/>
            <person name="Temperton B."/>
            <person name="Saleska S.R."/>
            <person name="Tyson G.W."/>
            <person name="Rich V.I."/>
        </authorList>
    </citation>
    <scope>NUCLEOTIDE SEQUENCE [LARGE SCALE GENOMIC DNA]</scope>
    <source>
        <strain evidence="4 6">SMC5</strain>
        <strain evidence="3 5">SMC6</strain>
    </source>
</reference>
<dbReference type="Gene3D" id="3.10.450.40">
    <property type="match status" value="1"/>
</dbReference>
<gene>
    <name evidence="4" type="ORF">SMC5_06005</name>
    <name evidence="3" type="ORF">SMC6_05390</name>
</gene>
<dbReference type="EMBL" id="QXIU01000145">
    <property type="protein sequence ID" value="RIE10401.1"/>
    <property type="molecule type" value="Genomic_DNA"/>
</dbReference>
<evidence type="ECO:0000313" key="6">
    <source>
        <dbReference type="Proteomes" id="UP000266489"/>
    </source>
</evidence>
<evidence type="ECO:0000259" key="2">
    <source>
        <dbReference type="Pfam" id="PF03413"/>
    </source>
</evidence>
<dbReference type="EMBL" id="QXIT01000091">
    <property type="protein sequence ID" value="RIE07796.1"/>
    <property type="molecule type" value="Genomic_DNA"/>
</dbReference>
<proteinExistence type="predicted"/>
<dbReference type="Pfam" id="PF03413">
    <property type="entry name" value="PepSY"/>
    <property type="match status" value="1"/>
</dbReference>
<name>A0A398DGY2_9BACT</name>
<accession>A0A398CWQ3</accession>
<dbReference type="AlphaFoldDB" id="A0A398DGY2"/>
<feature type="compositionally biased region" description="Polar residues" evidence="1">
    <location>
        <begin position="166"/>
        <end position="180"/>
    </location>
</feature>
<dbReference type="RefSeq" id="WP_119119988.1">
    <property type="nucleotide sequence ID" value="NZ_QXIT01000091.1"/>
</dbReference>
<evidence type="ECO:0000256" key="1">
    <source>
        <dbReference type="SAM" id="MobiDB-lite"/>
    </source>
</evidence>